<name>A0A4Y2VVS6_ARAVE</name>
<sequence length="182" mass="19916">MAPPLLPCFYATASSPTADPRKAMGRQALQIGLVLSTTNVCVRNKTANTQSATVFWRIVEPSPNLPLVSAPKNEPIKEKKPEKVVGLVTKDDTLYVLVKWRKIDAPEYVDKRKSSAEILALLNEFLNTGTAALMDEPPLPTTSDLTSKRPTLGGSSVEPGFEPEARRSRSRHLVTRPPPPCD</sequence>
<accession>A0A4Y2VVS6</accession>
<comment type="caution">
    <text evidence="2">The sequence shown here is derived from an EMBL/GenBank/DDBJ whole genome shotgun (WGS) entry which is preliminary data.</text>
</comment>
<dbReference type="OrthoDB" id="6473240at2759"/>
<evidence type="ECO:0008006" key="4">
    <source>
        <dbReference type="Google" id="ProtNLM"/>
    </source>
</evidence>
<feature type="region of interest" description="Disordered" evidence="1">
    <location>
        <begin position="133"/>
        <end position="182"/>
    </location>
</feature>
<dbReference type="AlphaFoldDB" id="A0A4Y2VVS6"/>
<evidence type="ECO:0000313" key="2">
    <source>
        <dbReference type="EMBL" id="GBO28396.1"/>
    </source>
</evidence>
<protein>
    <recommendedName>
        <fullName evidence="4">Chromo domain-containing protein</fullName>
    </recommendedName>
</protein>
<dbReference type="EMBL" id="BGPR01051443">
    <property type="protein sequence ID" value="GBO28396.1"/>
    <property type="molecule type" value="Genomic_DNA"/>
</dbReference>
<organism evidence="2 3">
    <name type="scientific">Araneus ventricosus</name>
    <name type="common">Orbweaver spider</name>
    <name type="synonym">Epeira ventricosa</name>
    <dbReference type="NCBI Taxonomy" id="182803"/>
    <lineage>
        <taxon>Eukaryota</taxon>
        <taxon>Metazoa</taxon>
        <taxon>Ecdysozoa</taxon>
        <taxon>Arthropoda</taxon>
        <taxon>Chelicerata</taxon>
        <taxon>Arachnida</taxon>
        <taxon>Araneae</taxon>
        <taxon>Araneomorphae</taxon>
        <taxon>Entelegynae</taxon>
        <taxon>Araneoidea</taxon>
        <taxon>Araneidae</taxon>
        <taxon>Araneus</taxon>
    </lineage>
</organism>
<evidence type="ECO:0000313" key="3">
    <source>
        <dbReference type="Proteomes" id="UP000499080"/>
    </source>
</evidence>
<keyword evidence="3" id="KW-1185">Reference proteome</keyword>
<gene>
    <name evidence="2" type="ORF">AVEN_111368_1</name>
</gene>
<reference evidence="2 3" key="1">
    <citation type="journal article" date="2019" name="Sci. Rep.">
        <title>Orb-weaving spider Araneus ventricosus genome elucidates the spidroin gene catalogue.</title>
        <authorList>
            <person name="Kono N."/>
            <person name="Nakamura H."/>
            <person name="Ohtoshi R."/>
            <person name="Moran D.A.P."/>
            <person name="Shinohara A."/>
            <person name="Yoshida Y."/>
            <person name="Fujiwara M."/>
            <person name="Mori M."/>
            <person name="Tomita M."/>
            <person name="Arakawa K."/>
        </authorList>
    </citation>
    <scope>NUCLEOTIDE SEQUENCE [LARGE SCALE GENOMIC DNA]</scope>
</reference>
<proteinExistence type="predicted"/>
<dbReference type="Proteomes" id="UP000499080">
    <property type="component" value="Unassembled WGS sequence"/>
</dbReference>
<evidence type="ECO:0000256" key="1">
    <source>
        <dbReference type="SAM" id="MobiDB-lite"/>
    </source>
</evidence>